<dbReference type="SMART" id="SM00530">
    <property type="entry name" value="HTH_XRE"/>
    <property type="match status" value="1"/>
</dbReference>
<comment type="caution">
    <text evidence="2">The sequence shown here is derived from an EMBL/GenBank/DDBJ whole genome shotgun (WGS) entry which is preliminary data.</text>
</comment>
<keyword evidence="3" id="KW-1185">Reference proteome</keyword>
<dbReference type="Pfam" id="PF12900">
    <property type="entry name" value="Pyridox_ox_2"/>
    <property type="match status" value="1"/>
</dbReference>
<protein>
    <submittedName>
        <fullName evidence="2">Pyridoxamine 5'-phosphate oxidase family protein</fullName>
    </submittedName>
</protein>
<accession>A0ABS2TN61</accession>
<dbReference type="EMBL" id="JADKYB010000003">
    <property type="protein sequence ID" value="MBM9504436.1"/>
    <property type="molecule type" value="Genomic_DNA"/>
</dbReference>
<dbReference type="PROSITE" id="PS50943">
    <property type="entry name" value="HTH_CROC1"/>
    <property type="match status" value="1"/>
</dbReference>
<evidence type="ECO:0000313" key="3">
    <source>
        <dbReference type="Proteomes" id="UP000749040"/>
    </source>
</evidence>
<dbReference type="InterPro" id="IPR001387">
    <property type="entry name" value="Cro/C1-type_HTH"/>
</dbReference>
<organism evidence="2 3">
    <name type="scientific">Actinacidiphila acididurans</name>
    <dbReference type="NCBI Taxonomy" id="2784346"/>
    <lineage>
        <taxon>Bacteria</taxon>
        <taxon>Bacillati</taxon>
        <taxon>Actinomycetota</taxon>
        <taxon>Actinomycetes</taxon>
        <taxon>Kitasatosporales</taxon>
        <taxon>Streptomycetaceae</taxon>
        <taxon>Actinacidiphila</taxon>
    </lineage>
</organism>
<evidence type="ECO:0000313" key="2">
    <source>
        <dbReference type="EMBL" id="MBM9504436.1"/>
    </source>
</evidence>
<dbReference type="SUPFAM" id="SSF50475">
    <property type="entry name" value="FMN-binding split barrel"/>
    <property type="match status" value="1"/>
</dbReference>
<dbReference type="RefSeq" id="WP_205356273.1">
    <property type="nucleotide sequence ID" value="NZ_JADKYB010000003.1"/>
</dbReference>
<proteinExistence type="predicted"/>
<dbReference type="Pfam" id="PF13560">
    <property type="entry name" value="HTH_31"/>
    <property type="match status" value="1"/>
</dbReference>
<dbReference type="InterPro" id="IPR012349">
    <property type="entry name" value="Split_barrel_FMN-bd"/>
</dbReference>
<dbReference type="CDD" id="cd00093">
    <property type="entry name" value="HTH_XRE"/>
    <property type="match status" value="1"/>
</dbReference>
<dbReference type="Proteomes" id="UP000749040">
    <property type="component" value="Unassembled WGS sequence"/>
</dbReference>
<sequence>MPKTAGPRGDIGRRLTHRREELGLSREQVAERAGVATAYLQYVEERPSANPGPSFMLRVAEALQTTVPHLRGGDADLPPGTGAAPTHPVFTELPPQESMALLSGHGVGRIALTTDAGPAILPVNYDVIDGDIVLRTAPADPVSLAAGHEVAFEVDRIDEALSSGWSVLVVGPADEVTDAGEVRGLRGRAYTTPWVGGDREMWLRIRPVRVTGRRITAG</sequence>
<dbReference type="Gene3D" id="2.30.110.10">
    <property type="entry name" value="Electron Transport, Fmn-binding Protein, Chain A"/>
    <property type="match status" value="1"/>
</dbReference>
<gene>
    <name evidence="2" type="ORF">ITX44_07790</name>
</gene>
<feature type="domain" description="HTH cro/C1-type" evidence="1">
    <location>
        <begin position="15"/>
        <end position="70"/>
    </location>
</feature>
<name>A0ABS2TN61_9ACTN</name>
<dbReference type="SUPFAM" id="SSF47413">
    <property type="entry name" value="lambda repressor-like DNA-binding domains"/>
    <property type="match status" value="1"/>
</dbReference>
<dbReference type="InterPro" id="IPR010982">
    <property type="entry name" value="Lambda_DNA-bd_dom_sf"/>
</dbReference>
<dbReference type="Gene3D" id="1.10.260.40">
    <property type="entry name" value="lambda repressor-like DNA-binding domains"/>
    <property type="match status" value="1"/>
</dbReference>
<dbReference type="InterPro" id="IPR024747">
    <property type="entry name" value="Pyridox_Oxase-rel"/>
</dbReference>
<evidence type="ECO:0000259" key="1">
    <source>
        <dbReference type="PROSITE" id="PS50943"/>
    </source>
</evidence>
<reference evidence="2 3" key="1">
    <citation type="submission" date="2021-01" db="EMBL/GenBank/DDBJ databases">
        <title>Streptomyces acididurans sp. nov., isolated from a peat swamp forest soil.</title>
        <authorList>
            <person name="Chantavorakit T."/>
            <person name="Duangmal K."/>
        </authorList>
    </citation>
    <scope>NUCLEOTIDE SEQUENCE [LARGE SCALE GENOMIC DNA]</scope>
    <source>
        <strain evidence="2 3">KK5PA1</strain>
    </source>
</reference>